<accession>A0A1E5RXB7</accession>
<dbReference type="AlphaFoldDB" id="A0A1E5RXB7"/>
<evidence type="ECO:0000313" key="8">
    <source>
        <dbReference type="EMBL" id="OEJ91587.1"/>
    </source>
</evidence>
<dbReference type="PANTHER" id="PTHR43791">
    <property type="entry name" value="PERMEASE-RELATED"/>
    <property type="match status" value="1"/>
</dbReference>
<dbReference type="GO" id="GO:0005886">
    <property type="term" value="C:plasma membrane"/>
    <property type="evidence" value="ECO:0007669"/>
    <property type="project" value="TreeGrafter"/>
</dbReference>
<keyword evidence="5 7" id="KW-0472">Membrane</keyword>
<dbReference type="Gene3D" id="1.20.1250.20">
    <property type="entry name" value="MFS general substrate transporter like domains"/>
    <property type="match status" value="1"/>
</dbReference>
<evidence type="ECO:0000256" key="5">
    <source>
        <dbReference type="ARBA" id="ARBA00023136"/>
    </source>
</evidence>
<name>A0A1E5RXB7_9ASCO</name>
<protein>
    <submittedName>
        <fullName evidence="8">Pantothenate transporter FEN2</fullName>
    </submittedName>
</protein>
<dbReference type="InterPro" id="IPR011701">
    <property type="entry name" value="MFS"/>
</dbReference>
<evidence type="ECO:0000256" key="7">
    <source>
        <dbReference type="SAM" id="Phobius"/>
    </source>
</evidence>
<evidence type="ECO:0000256" key="4">
    <source>
        <dbReference type="ARBA" id="ARBA00022989"/>
    </source>
</evidence>
<evidence type="ECO:0000256" key="2">
    <source>
        <dbReference type="ARBA" id="ARBA00022448"/>
    </source>
</evidence>
<feature type="transmembrane region" description="Helical" evidence="7">
    <location>
        <begin position="114"/>
        <end position="133"/>
    </location>
</feature>
<gene>
    <name evidence="8" type="ORF">AWRI3578_g287</name>
</gene>
<keyword evidence="4 7" id="KW-1133">Transmembrane helix</keyword>
<feature type="transmembrane region" description="Helical" evidence="7">
    <location>
        <begin position="320"/>
        <end position="340"/>
    </location>
</feature>
<feature type="transmembrane region" description="Helical" evidence="7">
    <location>
        <begin position="417"/>
        <end position="436"/>
    </location>
</feature>
<proteinExistence type="inferred from homology"/>
<evidence type="ECO:0000313" key="9">
    <source>
        <dbReference type="Proteomes" id="UP000095605"/>
    </source>
</evidence>
<feature type="transmembrane region" description="Helical" evidence="7">
    <location>
        <begin position="360"/>
        <end position="380"/>
    </location>
</feature>
<evidence type="ECO:0000256" key="3">
    <source>
        <dbReference type="ARBA" id="ARBA00022692"/>
    </source>
</evidence>
<feature type="transmembrane region" description="Helical" evidence="7">
    <location>
        <begin position="175"/>
        <end position="196"/>
    </location>
</feature>
<feature type="transmembrane region" description="Helical" evidence="7">
    <location>
        <begin position="208"/>
        <end position="230"/>
    </location>
</feature>
<comment type="similarity">
    <text evidence="6">Belongs to the major facilitator superfamily. Allantoate permease family.</text>
</comment>
<dbReference type="GO" id="GO:0015233">
    <property type="term" value="F:pantothenate transmembrane transporter activity"/>
    <property type="evidence" value="ECO:0007669"/>
    <property type="project" value="TreeGrafter"/>
</dbReference>
<keyword evidence="3 7" id="KW-0812">Transmembrane</keyword>
<organism evidence="8 9">
    <name type="scientific">Hanseniaspora opuntiae</name>
    <dbReference type="NCBI Taxonomy" id="211096"/>
    <lineage>
        <taxon>Eukaryota</taxon>
        <taxon>Fungi</taxon>
        <taxon>Dikarya</taxon>
        <taxon>Ascomycota</taxon>
        <taxon>Saccharomycotina</taxon>
        <taxon>Saccharomycetes</taxon>
        <taxon>Saccharomycodales</taxon>
        <taxon>Saccharomycodaceae</taxon>
        <taxon>Hanseniaspora</taxon>
    </lineage>
</organism>
<evidence type="ECO:0000256" key="6">
    <source>
        <dbReference type="ARBA" id="ARBA00037968"/>
    </source>
</evidence>
<dbReference type="PANTHER" id="PTHR43791:SF4">
    <property type="entry name" value="PANTOTHENATE TRANSPORTER FEN2"/>
    <property type="match status" value="1"/>
</dbReference>
<dbReference type="Pfam" id="PF07690">
    <property type="entry name" value="MFS_1"/>
    <property type="match status" value="1"/>
</dbReference>
<dbReference type="SUPFAM" id="SSF103473">
    <property type="entry name" value="MFS general substrate transporter"/>
    <property type="match status" value="1"/>
</dbReference>
<comment type="subcellular location">
    <subcellularLocation>
        <location evidence="1">Membrane</location>
        <topology evidence="1">Multi-pass membrane protein</topology>
    </subcellularLocation>
</comment>
<dbReference type="EMBL" id="LPNL01000002">
    <property type="protein sequence ID" value="OEJ91587.1"/>
    <property type="molecule type" value="Genomic_DNA"/>
</dbReference>
<evidence type="ECO:0000256" key="1">
    <source>
        <dbReference type="ARBA" id="ARBA00004141"/>
    </source>
</evidence>
<feature type="transmembrane region" description="Helical" evidence="7">
    <location>
        <begin position="448"/>
        <end position="470"/>
    </location>
</feature>
<feature type="transmembrane region" description="Helical" evidence="7">
    <location>
        <begin position="387"/>
        <end position="405"/>
    </location>
</feature>
<dbReference type="FunFam" id="1.20.1250.20:FF:000065">
    <property type="entry name" value="Putative MFS pantothenate transporter"/>
    <property type="match status" value="1"/>
</dbReference>
<reference evidence="9" key="1">
    <citation type="journal article" date="2016" name="Genome Announc.">
        <title>Genome sequences of three species of Hanseniaspora isolated from spontaneous wine fermentations.</title>
        <authorList>
            <person name="Sternes P.R."/>
            <person name="Lee D."/>
            <person name="Kutyna D.R."/>
            <person name="Borneman A.R."/>
        </authorList>
    </citation>
    <scope>NUCLEOTIDE SEQUENCE [LARGE SCALE GENOMIC DNA]</scope>
    <source>
        <strain evidence="9">AWRI3578</strain>
    </source>
</reference>
<keyword evidence="2" id="KW-0813">Transport</keyword>
<dbReference type="GO" id="GO:0098717">
    <property type="term" value="P:pantothenate import across plasma membrane"/>
    <property type="evidence" value="ECO:0007669"/>
    <property type="project" value="TreeGrafter"/>
</dbReference>
<dbReference type="OrthoDB" id="3639251at2759"/>
<comment type="caution">
    <text evidence="8">The sequence shown here is derived from an EMBL/GenBank/DDBJ whole genome shotgun (WGS) entry which is preliminary data.</text>
</comment>
<keyword evidence="9" id="KW-1185">Reference proteome</keyword>
<dbReference type="Proteomes" id="UP000095605">
    <property type="component" value="Unassembled WGS sequence"/>
</dbReference>
<feature type="transmembrane region" description="Helical" evidence="7">
    <location>
        <begin position="482"/>
        <end position="503"/>
    </location>
</feature>
<sequence length="525" mass="59574">METHIEKKQDEDLDIKYQVEDFEGEDNHDSLDLNVNKSKFLFKLDACILTYVCLQYWINYVDRVGFSNAYVTGMKQSLNLTGKDFNLINTCFSIGYIISMIPHNIMLLKVKPKFYLAFCTLVWGVLTIVLHCAKDFKQCCAIRFFQGIFESCTFSGTHLILGSWYLERELPFRSAIFTSSGLIGSLFSGFMQVGIYNSMDGLQGMQGWRWLFIIDGIITMPIALLALFIFPDTPDLMIRQIEKPCDMQSSSAISKAGYYLDKLSIVNKVFSKDEIMYAKKRLPIRDGTVVESSQTGEAKKTNFISTLTSWSVWKRIFGRWHWYLFSLVWALGGLNISWSSNSTFMLFLTEKGYSISQRNHYPMGIYAVGIAATLATSVFLTFKPKGHLVPSICISVVLFITAIMIKTNPNKDLQVFIAQYLAGIAYAGQTVFFSWCNVVTTNDIQERAITLASMNMFSGAVNAWWSLIFYPATDVPSFTNGTYAMMATTVATALVSAAIWYLYKKDELRRSAKINYVDLQDDALR</sequence>
<dbReference type="InterPro" id="IPR036259">
    <property type="entry name" value="MFS_trans_sf"/>
</dbReference>